<evidence type="ECO:0000313" key="4">
    <source>
        <dbReference type="EMBL" id="SUX34396.1"/>
    </source>
</evidence>
<proteinExistence type="predicted"/>
<dbReference type="EC" id="2.1.1.171" evidence="4"/>
<organism evidence="3 5">
    <name type="scientific">Chromobacterium violaceum</name>
    <dbReference type="NCBI Taxonomy" id="536"/>
    <lineage>
        <taxon>Bacteria</taxon>
        <taxon>Pseudomonadati</taxon>
        <taxon>Pseudomonadota</taxon>
        <taxon>Betaproteobacteria</taxon>
        <taxon>Neisseriales</taxon>
        <taxon>Chromobacteriaceae</taxon>
        <taxon>Chromobacterium</taxon>
    </lineage>
</organism>
<keyword evidence="2 3" id="KW-0808">Transferase</keyword>
<accession>A0A202BFU4</accession>
<protein>
    <submittedName>
        <fullName evidence="3">16S rRNA (Guanine(966)-N(2))-methyltransferase RsmD</fullName>
    </submittedName>
    <submittedName>
        <fullName evidence="4">Ribosomal RNA small subunit methyltransferase D</fullName>
        <ecNumber evidence="4">2.1.1.171</ecNumber>
    </submittedName>
</protein>
<dbReference type="InterPro" id="IPR004398">
    <property type="entry name" value="RNA_MeTrfase_RsmD"/>
</dbReference>
<dbReference type="Pfam" id="PF03602">
    <property type="entry name" value="Cons_hypoth95"/>
    <property type="match status" value="1"/>
</dbReference>
<dbReference type="Gene3D" id="3.40.50.150">
    <property type="entry name" value="Vaccinia Virus protein VP39"/>
    <property type="match status" value="1"/>
</dbReference>
<keyword evidence="5" id="KW-1185">Reference proteome</keyword>
<keyword evidence="1 3" id="KW-0489">Methyltransferase</keyword>
<dbReference type="PANTHER" id="PTHR43542">
    <property type="entry name" value="METHYLTRANSFERASE"/>
    <property type="match status" value="1"/>
</dbReference>
<dbReference type="InterPro" id="IPR002052">
    <property type="entry name" value="DNA_methylase_N6_adenine_CS"/>
</dbReference>
<evidence type="ECO:0000313" key="6">
    <source>
        <dbReference type="Proteomes" id="UP000254029"/>
    </source>
</evidence>
<gene>
    <name evidence="4" type="primary">rsmD</name>
    <name evidence="3" type="ORF">CBW21_02875</name>
    <name evidence="4" type="ORF">NCTC8684_03440</name>
</gene>
<accession>A0A1R0MJE4</accession>
<dbReference type="Proteomes" id="UP000196342">
    <property type="component" value="Unassembled WGS sequence"/>
</dbReference>
<dbReference type="SUPFAM" id="SSF53335">
    <property type="entry name" value="S-adenosyl-L-methionine-dependent methyltransferases"/>
    <property type="match status" value="1"/>
</dbReference>
<dbReference type="GO" id="GO:0003676">
    <property type="term" value="F:nucleic acid binding"/>
    <property type="evidence" value="ECO:0007669"/>
    <property type="project" value="InterPro"/>
</dbReference>
<dbReference type="GO" id="GO:0052913">
    <property type="term" value="F:16S rRNA (guanine(966)-N(2))-methyltransferase activity"/>
    <property type="evidence" value="ECO:0007669"/>
    <property type="project" value="UniProtKB-EC"/>
</dbReference>
<reference evidence="4 6" key="2">
    <citation type="submission" date="2018-06" db="EMBL/GenBank/DDBJ databases">
        <authorList>
            <consortium name="Pathogen Informatics"/>
            <person name="Doyle S."/>
        </authorList>
    </citation>
    <scope>NUCLEOTIDE SEQUENCE [LARGE SCALE GENOMIC DNA]</scope>
    <source>
        <strain evidence="4 6">NCTC8684</strain>
    </source>
</reference>
<dbReference type="InterPro" id="IPR029063">
    <property type="entry name" value="SAM-dependent_MTases_sf"/>
</dbReference>
<dbReference type="PANTHER" id="PTHR43542:SF1">
    <property type="entry name" value="METHYLTRANSFERASE"/>
    <property type="match status" value="1"/>
</dbReference>
<evidence type="ECO:0000313" key="3">
    <source>
        <dbReference type="EMBL" id="OVE50211.1"/>
    </source>
</evidence>
<comment type="caution">
    <text evidence="3">The sequence shown here is derived from an EMBL/GenBank/DDBJ whole genome shotgun (WGS) entry which is preliminary data.</text>
</comment>
<dbReference type="PROSITE" id="PS00092">
    <property type="entry name" value="N6_MTASE"/>
    <property type="match status" value="1"/>
</dbReference>
<sequence length="184" mass="20528">MSQTRNKVRIIGGDYRRRLLPFPEAEGLRPTPDRVRETLFNWLGQDLYGKSCLDLFAGSGALGFEAASRAARRVVMVEKSRKVHEALQANRRLLQAGAIDVVAGDALLYLKNSRESFDVIFLDPPYDSDLLQQALPLALARLSEEGVLYVEARQWPDALPDGVETLRRDKAGMVQYGLLGRSAQ</sequence>
<evidence type="ECO:0000313" key="5">
    <source>
        <dbReference type="Proteomes" id="UP000196342"/>
    </source>
</evidence>
<dbReference type="EMBL" id="UIGR01000001">
    <property type="protein sequence ID" value="SUX34396.1"/>
    <property type="molecule type" value="Genomic_DNA"/>
</dbReference>
<dbReference type="Proteomes" id="UP000254029">
    <property type="component" value="Unassembled WGS sequence"/>
</dbReference>
<dbReference type="AlphaFoldDB" id="A0A1R0MJE4"/>
<name>A0A1R0MJE4_CHRVL</name>
<dbReference type="EMBL" id="NHOO01000002">
    <property type="protein sequence ID" value="OVE50211.1"/>
    <property type="molecule type" value="Genomic_DNA"/>
</dbReference>
<dbReference type="NCBIfam" id="TIGR00095">
    <property type="entry name" value="16S rRNA (guanine(966)-N(2))-methyltransferase RsmD"/>
    <property type="match status" value="1"/>
</dbReference>
<dbReference type="CDD" id="cd02440">
    <property type="entry name" value="AdoMet_MTases"/>
    <property type="match status" value="1"/>
</dbReference>
<reference evidence="3 5" key="1">
    <citation type="submission" date="2017-05" db="EMBL/GenBank/DDBJ databases">
        <title>Chromobacterium violaceum GHPS1 isolated from Hydrocarbon polluted soil in French Guiana display an awesome secondary metabolite arsenal and a battery of drug and heavy-metal-resistance and detoxification of xenobiotics proteins.</title>
        <authorList>
            <person name="Belbahri L."/>
        </authorList>
    </citation>
    <scope>NUCLEOTIDE SEQUENCE [LARGE SCALE GENOMIC DNA]</scope>
    <source>
        <strain evidence="3 5">GHPS1</strain>
    </source>
</reference>
<evidence type="ECO:0000256" key="2">
    <source>
        <dbReference type="ARBA" id="ARBA00022679"/>
    </source>
</evidence>
<dbReference type="GeneID" id="66366321"/>
<evidence type="ECO:0000256" key="1">
    <source>
        <dbReference type="ARBA" id="ARBA00022603"/>
    </source>
</evidence>
<dbReference type="RefSeq" id="WP_043614015.1">
    <property type="nucleotide sequence ID" value="NZ_CP024028.1"/>
</dbReference>